<feature type="transmembrane region" description="Helical" evidence="2">
    <location>
        <begin position="38"/>
        <end position="62"/>
    </location>
</feature>
<keyword evidence="2" id="KW-1133">Transmembrane helix</keyword>
<comment type="caution">
    <text evidence="3">The sequence shown here is derived from an EMBL/GenBank/DDBJ whole genome shotgun (WGS) entry which is preliminary data.</text>
</comment>
<dbReference type="AlphaFoldDB" id="A0AA39XND6"/>
<proteinExistence type="predicted"/>
<dbReference type="Proteomes" id="UP001174934">
    <property type="component" value="Unassembled WGS sequence"/>
</dbReference>
<gene>
    <name evidence="3" type="ORF">B0T17DRAFT_90120</name>
</gene>
<feature type="region of interest" description="Disordered" evidence="1">
    <location>
        <begin position="1"/>
        <end position="26"/>
    </location>
</feature>
<sequence>MGGRLSLKLATQSEKDPERKGGKEELGSLVKMGRDMPALGCLLLYGMQVIILSGFACSLISFCRHGVNPHVDRKVGIRQEANGDWDMGMATLSCSLCPRHDRDKKNGYLRHKQCVSVLRNAGFFVLVLIVIGFRLSPHRIASHRIASHGWLHWVEYSVQ</sequence>
<evidence type="ECO:0000313" key="4">
    <source>
        <dbReference type="Proteomes" id="UP001174934"/>
    </source>
</evidence>
<feature type="transmembrane region" description="Helical" evidence="2">
    <location>
        <begin position="117"/>
        <end position="135"/>
    </location>
</feature>
<keyword evidence="2" id="KW-0812">Transmembrane</keyword>
<organism evidence="3 4">
    <name type="scientific">Bombardia bombarda</name>
    <dbReference type="NCBI Taxonomy" id="252184"/>
    <lineage>
        <taxon>Eukaryota</taxon>
        <taxon>Fungi</taxon>
        <taxon>Dikarya</taxon>
        <taxon>Ascomycota</taxon>
        <taxon>Pezizomycotina</taxon>
        <taxon>Sordariomycetes</taxon>
        <taxon>Sordariomycetidae</taxon>
        <taxon>Sordariales</taxon>
        <taxon>Lasiosphaeriaceae</taxon>
        <taxon>Bombardia</taxon>
    </lineage>
</organism>
<evidence type="ECO:0000313" key="3">
    <source>
        <dbReference type="EMBL" id="KAK0636791.1"/>
    </source>
</evidence>
<accession>A0AA39XND6</accession>
<name>A0AA39XND6_9PEZI</name>
<keyword evidence="2" id="KW-0472">Membrane</keyword>
<keyword evidence="4" id="KW-1185">Reference proteome</keyword>
<dbReference type="EMBL" id="JAULSR010000001">
    <property type="protein sequence ID" value="KAK0636791.1"/>
    <property type="molecule type" value="Genomic_DNA"/>
</dbReference>
<evidence type="ECO:0000256" key="2">
    <source>
        <dbReference type="SAM" id="Phobius"/>
    </source>
</evidence>
<protein>
    <submittedName>
        <fullName evidence="3">Uncharacterized protein</fullName>
    </submittedName>
</protein>
<reference evidence="3" key="1">
    <citation type="submission" date="2023-06" db="EMBL/GenBank/DDBJ databases">
        <title>Genome-scale phylogeny and comparative genomics of the fungal order Sordariales.</title>
        <authorList>
            <consortium name="Lawrence Berkeley National Laboratory"/>
            <person name="Hensen N."/>
            <person name="Bonometti L."/>
            <person name="Westerberg I."/>
            <person name="Brannstrom I.O."/>
            <person name="Guillou S."/>
            <person name="Cros-Aarteil S."/>
            <person name="Calhoun S."/>
            <person name="Haridas S."/>
            <person name="Kuo A."/>
            <person name="Mondo S."/>
            <person name="Pangilinan J."/>
            <person name="Riley R."/>
            <person name="LaButti K."/>
            <person name="Andreopoulos B."/>
            <person name="Lipzen A."/>
            <person name="Chen C."/>
            <person name="Yanf M."/>
            <person name="Daum C."/>
            <person name="Ng V."/>
            <person name="Clum A."/>
            <person name="Steindorff A."/>
            <person name="Ohm R."/>
            <person name="Martin F."/>
            <person name="Silar P."/>
            <person name="Natvig D."/>
            <person name="Lalanne C."/>
            <person name="Gautier V."/>
            <person name="Ament-velasquez S.L."/>
            <person name="Kruys A."/>
            <person name="Hutchinson M.I."/>
            <person name="Powell A.J."/>
            <person name="Barry K."/>
            <person name="Miller A.N."/>
            <person name="Grigoriev I.V."/>
            <person name="Debuchy R."/>
            <person name="Gladieux P."/>
            <person name="Thoren M.H."/>
            <person name="Johannesson H."/>
        </authorList>
    </citation>
    <scope>NUCLEOTIDE SEQUENCE</scope>
    <source>
        <strain evidence="3">SMH3391-2</strain>
    </source>
</reference>
<evidence type="ECO:0000256" key="1">
    <source>
        <dbReference type="SAM" id="MobiDB-lite"/>
    </source>
</evidence>
<feature type="compositionally biased region" description="Basic and acidic residues" evidence="1">
    <location>
        <begin position="13"/>
        <end position="26"/>
    </location>
</feature>